<proteinExistence type="predicted"/>
<protein>
    <recommendedName>
        <fullName evidence="3">Helix-hairpin-helix domain-containing protein</fullName>
    </recommendedName>
</protein>
<evidence type="ECO:0000313" key="1">
    <source>
        <dbReference type="EMBL" id="GGE21838.1"/>
    </source>
</evidence>
<keyword evidence="2" id="KW-1185">Reference proteome</keyword>
<dbReference type="AlphaFoldDB" id="A0A917A1J6"/>
<gene>
    <name evidence="1" type="ORF">GCM10011529_30580</name>
</gene>
<reference evidence="1" key="1">
    <citation type="journal article" date="2014" name="Int. J. Syst. Evol. Microbiol.">
        <title>Complete genome sequence of Corynebacterium casei LMG S-19264T (=DSM 44701T), isolated from a smear-ripened cheese.</title>
        <authorList>
            <consortium name="US DOE Joint Genome Institute (JGI-PGF)"/>
            <person name="Walter F."/>
            <person name="Albersmeier A."/>
            <person name="Kalinowski J."/>
            <person name="Ruckert C."/>
        </authorList>
    </citation>
    <scope>NUCLEOTIDE SEQUENCE</scope>
    <source>
        <strain evidence="1">CGMCC 1.15519</strain>
    </source>
</reference>
<dbReference type="RefSeq" id="WP_188764291.1">
    <property type="nucleotide sequence ID" value="NZ_BMJM01000018.1"/>
</dbReference>
<evidence type="ECO:0008006" key="3">
    <source>
        <dbReference type="Google" id="ProtNLM"/>
    </source>
</evidence>
<name>A0A917A1J6_9SPHN</name>
<organism evidence="1 2">
    <name type="scientific">Sandarakinorhabdus glacialis</name>
    <dbReference type="NCBI Taxonomy" id="1614636"/>
    <lineage>
        <taxon>Bacteria</taxon>
        <taxon>Pseudomonadati</taxon>
        <taxon>Pseudomonadota</taxon>
        <taxon>Alphaproteobacteria</taxon>
        <taxon>Sphingomonadales</taxon>
        <taxon>Sphingosinicellaceae</taxon>
        <taxon>Sandarakinorhabdus</taxon>
    </lineage>
</organism>
<comment type="caution">
    <text evidence="1">The sequence shown here is derived from an EMBL/GenBank/DDBJ whole genome shotgun (WGS) entry which is preliminary data.</text>
</comment>
<reference evidence="1" key="2">
    <citation type="submission" date="2020-09" db="EMBL/GenBank/DDBJ databases">
        <authorList>
            <person name="Sun Q."/>
            <person name="Zhou Y."/>
        </authorList>
    </citation>
    <scope>NUCLEOTIDE SEQUENCE</scope>
    <source>
        <strain evidence="1">CGMCC 1.15519</strain>
    </source>
</reference>
<sequence length="242" mass="26645">MSIFSRLFGRFAKSRNPAQLDPERFDIPRGVNLRADADIIRGFQFCATLQLRTPLRVLSRHGEIFDEIDRAAPQIAKEQWEGIWVPKLRSWKEMGFDIKEMQGETMASSVGQIPRDGGNYLKFLKAVRIAAEADSGIVERRAEVAKALLPLAWSDFVRAHLGADAILDQLFPPFLSTVPRLAAKTGRALIEAGFNTPASINAASDATLTAVAGVGPAALRALRETACRAANEQAEYVDRVIR</sequence>
<dbReference type="Proteomes" id="UP000635071">
    <property type="component" value="Unassembled WGS sequence"/>
</dbReference>
<evidence type="ECO:0000313" key="2">
    <source>
        <dbReference type="Proteomes" id="UP000635071"/>
    </source>
</evidence>
<accession>A0A917A1J6</accession>
<dbReference type="EMBL" id="BMJM01000018">
    <property type="protein sequence ID" value="GGE21838.1"/>
    <property type="molecule type" value="Genomic_DNA"/>
</dbReference>
<dbReference type="Gene3D" id="1.10.150.20">
    <property type="entry name" value="5' to 3' exonuclease, C-terminal subdomain"/>
    <property type="match status" value="1"/>
</dbReference>